<dbReference type="EMBL" id="CCBN010000001">
    <property type="protein sequence ID" value="CDO51156.1"/>
    <property type="molecule type" value="Genomic_DNA"/>
</dbReference>
<evidence type="ECO:0000313" key="3">
    <source>
        <dbReference type="Proteomes" id="UP000242525"/>
    </source>
</evidence>
<gene>
    <name evidence="2" type="ORF">BN980_GECA01s01704g</name>
</gene>
<evidence type="ECO:0000256" key="1">
    <source>
        <dbReference type="SAM" id="MobiDB-lite"/>
    </source>
</evidence>
<sequence length="197" mass="22146">MLPISGNKSEMSLAETYFLATRARSKLSKAASRHDHDLRVLVAHANMLDSVMDSLAEKRRLEKSMLNTAAAEREAANAAVAFDDEDDDEEYFSDSDSDTDSDSDEEEEEEEEFDDSKYRNLTHIPFGSNKREFRALPTVDEDTTDLPLLSYSSDEEEEEEELVEVGVVTATTDESQDDLRKPQTPAVVFRTPQIVAI</sequence>
<dbReference type="STRING" id="1173061.A0A0J9X377"/>
<dbReference type="PANTHER" id="PTHR36826:SF1">
    <property type="entry name" value="PROTEIN ECM13"/>
    <property type="match status" value="1"/>
</dbReference>
<dbReference type="OrthoDB" id="5431245at2759"/>
<protein>
    <submittedName>
        <fullName evidence="2">Uncharacterized protein</fullName>
    </submittedName>
</protein>
<keyword evidence="3" id="KW-1185">Reference proteome</keyword>
<comment type="caution">
    <text evidence="2">The sequence shown here is derived from an EMBL/GenBank/DDBJ whole genome shotgun (WGS) entry which is preliminary data.</text>
</comment>
<dbReference type="Proteomes" id="UP000242525">
    <property type="component" value="Unassembled WGS sequence"/>
</dbReference>
<name>A0A0J9X377_GEOCN</name>
<feature type="compositionally biased region" description="Acidic residues" evidence="1">
    <location>
        <begin position="82"/>
        <end position="114"/>
    </location>
</feature>
<dbReference type="AlphaFoldDB" id="A0A0J9X377"/>
<feature type="region of interest" description="Disordered" evidence="1">
    <location>
        <begin position="78"/>
        <end position="121"/>
    </location>
</feature>
<proteinExistence type="predicted"/>
<organism evidence="2 3">
    <name type="scientific">Geotrichum candidum</name>
    <name type="common">Oospora lactis</name>
    <name type="synonym">Dipodascus geotrichum</name>
    <dbReference type="NCBI Taxonomy" id="1173061"/>
    <lineage>
        <taxon>Eukaryota</taxon>
        <taxon>Fungi</taxon>
        <taxon>Dikarya</taxon>
        <taxon>Ascomycota</taxon>
        <taxon>Saccharomycotina</taxon>
        <taxon>Dipodascomycetes</taxon>
        <taxon>Dipodascales</taxon>
        <taxon>Dipodascaceae</taxon>
        <taxon>Geotrichum</taxon>
    </lineage>
</organism>
<accession>A0A0J9X377</accession>
<evidence type="ECO:0000313" key="2">
    <source>
        <dbReference type="EMBL" id="CDO51156.1"/>
    </source>
</evidence>
<dbReference type="PANTHER" id="PTHR36826">
    <property type="entry name" value="PROTEIN ECM13"/>
    <property type="match status" value="1"/>
</dbReference>
<reference evidence="2" key="1">
    <citation type="submission" date="2014-03" db="EMBL/GenBank/DDBJ databases">
        <authorList>
            <person name="Casaregola S."/>
        </authorList>
    </citation>
    <scope>NUCLEOTIDE SEQUENCE [LARGE SCALE GENOMIC DNA]</scope>
    <source>
        <strain evidence="2">CLIB 918</strain>
    </source>
</reference>
<dbReference type="InterPro" id="IPR037738">
    <property type="entry name" value="Ecm13-like"/>
</dbReference>